<dbReference type="Proteomes" id="UP001210231">
    <property type="component" value="Unassembled WGS sequence"/>
</dbReference>
<dbReference type="RefSeq" id="WP_407033174.1">
    <property type="nucleotide sequence ID" value="NZ_JAQGEF010000051.1"/>
</dbReference>
<dbReference type="Pfam" id="PF20041">
    <property type="entry name" value="DUF6443"/>
    <property type="match status" value="1"/>
</dbReference>
<evidence type="ECO:0000313" key="2">
    <source>
        <dbReference type="EMBL" id="MDA3616845.1"/>
    </source>
</evidence>
<evidence type="ECO:0000259" key="1">
    <source>
        <dbReference type="Pfam" id="PF20041"/>
    </source>
</evidence>
<dbReference type="PROSITE" id="PS51257">
    <property type="entry name" value="PROKAR_LIPOPROTEIN"/>
    <property type="match status" value="1"/>
</dbReference>
<accession>A0ABT4UPZ1</accession>
<dbReference type="Gene3D" id="2.180.10.10">
    <property type="entry name" value="RHS repeat-associated core"/>
    <property type="match status" value="1"/>
</dbReference>
<feature type="domain" description="DUF6443" evidence="1">
    <location>
        <begin position="146"/>
        <end position="270"/>
    </location>
</feature>
<feature type="non-terminal residue" evidence="2">
    <location>
        <position position="1127"/>
    </location>
</feature>
<name>A0ABT4UPZ1_9BACT</name>
<protein>
    <submittedName>
        <fullName evidence="2">DUF6443 domain-containing protein</fullName>
    </submittedName>
</protein>
<organism evidence="2 3">
    <name type="scientific">Polluticaenibacter yanchengensis</name>
    <dbReference type="NCBI Taxonomy" id="3014562"/>
    <lineage>
        <taxon>Bacteria</taxon>
        <taxon>Pseudomonadati</taxon>
        <taxon>Bacteroidota</taxon>
        <taxon>Chitinophagia</taxon>
        <taxon>Chitinophagales</taxon>
        <taxon>Chitinophagaceae</taxon>
        <taxon>Polluticaenibacter</taxon>
    </lineage>
</organism>
<gene>
    <name evidence="2" type="ORF">O3P16_18720</name>
</gene>
<dbReference type="InterPro" id="IPR045619">
    <property type="entry name" value="DUF6443"/>
</dbReference>
<evidence type="ECO:0000313" key="3">
    <source>
        <dbReference type="Proteomes" id="UP001210231"/>
    </source>
</evidence>
<reference evidence="2 3" key="1">
    <citation type="submission" date="2022-12" db="EMBL/GenBank/DDBJ databases">
        <title>Chitinophagaceae gen. sp. nov., a new member of the family Chitinophagaceae, isolated from soil in a chemical factory.</title>
        <authorList>
            <person name="Ke Z."/>
        </authorList>
    </citation>
    <scope>NUCLEOTIDE SEQUENCE [LARGE SCALE GENOMIC DNA]</scope>
    <source>
        <strain evidence="2 3">LY-5</strain>
    </source>
</reference>
<comment type="caution">
    <text evidence="2">The sequence shown here is derived from an EMBL/GenBank/DDBJ whole genome shotgun (WGS) entry which is preliminary data.</text>
</comment>
<sequence length="1127" mass="124943">MRKNKLINLFVIILILSCISLNGFTQSFNFAVRSTDNRYAFTNAETPSTIIPVTDYITIIPIPMIHQWEKSTDAGSGFVNITGAVSASLSFSVPLTETVYYRRRTGTGANISYSNVIKYELVSANWEDRNFVRAYDVLVPGKTSLQQVIDAPIGEKFMSTTYMDGLERPIQQVSTGIATPDLPSGAWGDIVTHQQYDNFGRAVKNELPYSTTNSPGKFKESSVALQQAYYISRFGDSKPYSELTYTNDPFGSMVNAKNAGMAWNASAGSTVVFDVNTAADQVPKLKIGILFADKPVLETGTYYAGNTLVKRIVTDEYGKQVIEFYNSAGLLLLKKVQLAEAPANNYDGWICTLYIYDVFGNLRCEVMPEGVKDLYTQSWNFLSAQGINALNEYAFLYGYDKKGRTIIKKTPGTEPLYMVYDLRHRLAATQDGNQRAKSPNEWTVHMYDAYDREVVRFIYYRNITLQDFVTRYEEHGSSNQIIERDGISVNAVLSPYWDEYISDTEHFLILKLTTYDGYQTAATLAYTAPAAGEFAAVANALPIAKTDRTNGMVTGSYTRVLGTATFQKSSLYYDEEGNAIQALEENLLGGIDITTTQYHWNGKQLAVNEKHGAPGKPFDNYKIHTTYSFDKIWRTKEVYRKFGASAVKKMASYEYNDMGRLKKKTLSPDYNGHFAGIGSAGGGLESQNFSYNIQGTMVGVNKDYALKAGTYNKWGHFFGYFLGYDKTESIFNSTRLNGQMSGQVWNTMGDDEQRKFDYTYDNAGRLLNADFKQKTGGSWSNSLLDYSTGGYTGKIEYDLNGNLKSMSQKGYIIGQTTSVVIDDLRYAYASSGASNKLLKVTDQTAVGATLNGANNDFKDGSNTGDDYVYDANGNLIVDLNKGVRRTARGEPGIGVDYNYLDKPEKIYFGGRTDLNSITYTYDADGRKLKRSLSYSPTRSTTYIREYLYVGNFVYESDTRNAPGESLKFINTTEGQLRIITPVDDNNGYDAHVRTGNIETPGGTNGVFDYFISDFRADTRMILTEEVQYSLATASMETAGGRGTVEEGIFGNVGAGNEVATTRIANVSGIGWASNTSGYVSRLNSSKPVGPNQLLKVMGGDLISATTKYYYENPVVNTGTTSTIINTV</sequence>
<dbReference type="EMBL" id="JAQGEF010000051">
    <property type="protein sequence ID" value="MDA3616845.1"/>
    <property type="molecule type" value="Genomic_DNA"/>
</dbReference>
<keyword evidence="3" id="KW-1185">Reference proteome</keyword>
<proteinExistence type="predicted"/>